<name>A0ABQ9H516_9NEOP</name>
<evidence type="ECO:0000313" key="2">
    <source>
        <dbReference type="Proteomes" id="UP001159363"/>
    </source>
</evidence>
<reference evidence="1 2" key="1">
    <citation type="submission" date="2023-02" db="EMBL/GenBank/DDBJ databases">
        <title>LHISI_Scaffold_Assembly.</title>
        <authorList>
            <person name="Stuart O.P."/>
            <person name="Cleave R."/>
            <person name="Magrath M.J.L."/>
            <person name="Mikheyev A.S."/>
        </authorList>
    </citation>
    <scope>NUCLEOTIDE SEQUENCE [LARGE SCALE GENOMIC DNA]</scope>
    <source>
        <strain evidence="1">Daus_M_001</strain>
        <tissue evidence="1">Leg muscle</tissue>
    </source>
</reference>
<dbReference type="EMBL" id="JARBHB010000007">
    <property type="protein sequence ID" value="KAJ8879371.1"/>
    <property type="molecule type" value="Genomic_DNA"/>
</dbReference>
<protein>
    <submittedName>
        <fullName evidence="1">Uncharacterized protein</fullName>
    </submittedName>
</protein>
<dbReference type="Proteomes" id="UP001159363">
    <property type="component" value="Chromosome 6"/>
</dbReference>
<gene>
    <name evidence="1" type="ORF">PR048_019979</name>
</gene>
<accession>A0ABQ9H516</accession>
<keyword evidence="2" id="KW-1185">Reference proteome</keyword>
<comment type="caution">
    <text evidence="1">The sequence shown here is derived from an EMBL/GenBank/DDBJ whole genome shotgun (WGS) entry which is preliminary data.</text>
</comment>
<evidence type="ECO:0000313" key="1">
    <source>
        <dbReference type="EMBL" id="KAJ8879371.1"/>
    </source>
</evidence>
<sequence length="187" mass="21415">MGLKHVTSASRSEGKSYCKVVTSVVAATSEITKKVEYKPPRELVTALPAKEDQTSKETRDILLKSLNPVKEDLKNRNLYGLHNTANRIKSVGLKLEEARRRGPRIMVYGVPRDIDKEAEILETIHSCNFEDYGVSLDTLMSSMTSRMRYSIIEQGKLYIGFSCCRMKDFFEPLRCYKYQRYGHLAVH</sequence>
<proteinExistence type="predicted"/>
<organism evidence="1 2">
    <name type="scientific">Dryococelus australis</name>
    <dbReference type="NCBI Taxonomy" id="614101"/>
    <lineage>
        <taxon>Eukaryota</taxon>
        <taxon>Metazoa</taxon>
        <taxon>Ecdysozoa</taxon>
        <taxon>Arthropoda</taxon>
        <taxon>Hexapoda</taxon>
        <taxon>Insecta</taxon>
        <taxon>Pterygota</taxon>
        <taxon>Neoptera</taxon>
        <taxon>Polyneoptera</taxon>
        <taxon>Phasmatodea</taxon>
        <taxon>Verophasmatodea</taxon>
        <taxon>Anareolatae</taxon>
        <taxon>Phasmatidae</taxon>
        <taxon>Eurycanthinae</taxon>
        <taxon>Dryococelus</taxon>
    </lineage>
</organism>